<dbReference type="Gene3D" id="1.10.10.10">
    <property type="entry name" value="Winged helix-like DNA-binding domain superfamily/Winged helix DNA-binding domain"/>
    <property type="match status" value="1"/>
</dbReference>
<comment type="caution">
    <text evidence="9">The sequence shown here is derived from an EMBL/GenBank/DDBJ whole genome shotgun (WGS) entry which is preliminary data.</text>
</comment>
<evidence type="ECO:0000256" key="4">
    <source>
        <dbReference type="ARBA" id="ARBA00023125"/>
    </source>
</evidence>
<feature type="domain" description="RNA polymerase sigma factor 70 region 4 type 2" evidence="8">
    <location>
        <begin position="105"/>
        <end position="157"/>
    </location>
</feature>
<organism evidence="9 10">
    <name type="scientific">Protaetiibacter mangrovi</name>
    <dbReference type="NCBI Taxonomy" id="2970926"/>
    <lineage>
        <taxon>Bacteria</taxon>
        <taxon>Bacillati</taxon>
        <taxon>Actinomycetota</taxon>
        <taxon>Actinomycetes</taxon>
        <taxon>Micrococcales</taxon>
        <taxon>Microbacteriaceae</taxon>
        <taxon>Protaetiibacter</taxon>
    </lineage>
</organism>
<dbReference type="InterPro" id="IPR036388">
    <property type="entry name" value="WH-like_DNA-bd_sf"/>
</dbReference>
<dbReference type="NCBIfam" id="TIGR02937">
    <property type="entry name" value="sigma70-ECF"/>
    <property type="match status" value="1"/>
</dbReference>
<dbReference type="Proteomes" id="UP001205337">
    <property type="component" value="Unassembled WGS sequence"/>
</dbReference>
<dbReference type="SUPFAM" id="SSF88946">
    <property type="entry name" value="Sigma2 domain of RNA polymerase sigma factors"/>
    <property type="match status" value="1"/>
</dbReference>
<evidence type="ECO:0000259" key="8">
    <source>
        <dbReference type="Pfam" id="PF08281"/>
    </source>
</evidence>
<dbReference type="Pfam" id="PF04542">
    <property type="entry name" value="Sigma70_r2"/>
    <property type="match status" value="1"/>
</dbReference>
<keyword evidence="5" id="KW-0804">Transcription</keyword>
<protein>
    <submittedName>
        <fullName evidence="9">Sigma-70 family RNA polymerase sigma factor</fullName>
    </submittedName>
</protein>
<feature type="region of interest" description="Disordered" evidence="6">
    <location>
        <begin position="167"/>
        <end position="203"/>
    </location>
</feature>
<dbReference type="PANTHER" id="PTHR43133:SF50">
    <property type="entry name" value="ECF RNA POLYMERASE SIGMA FACTOR SIGM"/>
    <property type="match status" value="1"/>
</dbReference>
<dbReference type="InterPro" id="IPR014284">
    <property type="entry name" value="RNA_pol_sigma-70_dom"/>
</dbReference>
<evidence type="ECO:0000256" key="5">
    <source>
        <dbReference type="ARBA" id="ARBA00023163"/>
    </source>
</evidence>
<sequence>MTRAGWERVVAELVAERGDALIRYATLLTGSPDDAADLVQDALVRTFGRLRNGFTVASAEAYVRRAILNAALDRGRRVTRWRKLAPSQYEPDELPSAEDATGLRLDLHDELRKLTPRERACIVLRYYDDLKVDDVAEALGISSGAVKRYLSDGLAKMAIALADDGTVEGRLGPGGARPGTGTTPLRRTTPSSDAKEGDRARRV</sequence>
<dbReference type="Pfam" id="PF08281">
    <property type="entry name" value="Sigma70_r4_2"/>
    <property type="match status" value="1"/>
</dbReference>
<evidence type="ECO:0000313" key="10">
    <source>
        <dbReference type="Proteomes" id="UP001205337"/>
    </source>
</evidence>
<keyword evidence="4" id="KW-0238">DNA-binding</keyword>
<keyword evidence="2" id="KW-0805">Transcription regulation</keyword>
<evidence type="ECO:0000256" key="1">
    <source>
        <dbReference type="ARBA" id="ARBA00010641"/>
    </source>
</evidence>
<dbReference type="SUPFAM" id="SSF88659">
    <property type="entry name" value="Sigma3 and sigma4 domains of RNA polymerase sigma factors"/>
    <property type="match status" value="1"/>
</dbReference>
<dbReference type="InterPro" id="IPR013249">
    <property type="entry name" value="RNA_pol_sigma70_r4_t2"/>
</dbReference>
<feature type="compositionally biased region" description="Low complexity" evidence="6">
    <location>
        <begin position="179"/>
        <end position="190"/>
    </location>
</feature>
<reference evidence="9 10" key="1">
    <citation type="submission" date="2022-08" db="EMBL/GenBank/DDBJ databases">
        <authorList>
            <person name="Li F."/>
        </authorList>
    </citation>
    <scope>NUCLEOTIDE SEQUENCE [LARGE SCALE GENOMIC DNA]</scope>
    <source>
        <strain evidence="9 10">10F1B-8-1</strain>
    </source>
</reference>
<feature type="domain" description="RNA polymerase sigma-70 region 2" evidence="7">
    <location>
        <begin position="14"/>
        <end position="79"/>
    </location>
</feature>
<dbReference type="RefSeq" id="WP_258799869.1">
    <property type="nucleotide sequence ID" value="NZ_JANTHX010000008.1"/>
</dbReference>
<evidence type="ECO:0000256" key="6">
    <source>
        <dbReference type="SAM" id="MobiDB-lite"/>
    </source>
</evidence>
<dbReference type="InterPro" id="IPR013324">
    <property type="entry name" value="RNA_pol_sigma_r3/r4-like"/>
</dbReference>
<dbReference type="EMBL" id="JANTHX010000008">
    <property type="protein sequence ID" value="MCS0500675.1"/>
    <property type="molecule type" value="Genomic_DNA"/>
</dbReference>
<evidence type="ECO:0000313" key="9">
    <source>
        <dbReference type="EMBL" id="MCS0500675.1"/>
    </source>
</evidence>
<accession>A0ABT1ZIY2</accession>
<dbReference type="Gene3D" id="1.10.1740.10">
    <property type="match status" value="1"/>
</dbReference>
<dbReference type="InterPro" id="IPR013325">
    <property type="entry name" value="RNA_pol_sigma_r2"/>
</dbReference>
<keyword evidence="10" id="KW-1185">Reference proteome</keyword>
<dbReference type="InterPro" id="IPR039425">
    <property type="entry name" value="RNA_pol_sigma-70-like"/>
</dbReference>
<evidence type="ECO:0000259" key="7">
    <source>
        <dbReference type="Pfam" id="PF04542"/>
    </source>
</evidence>
<feature type="compositionally biased region" description="Basic and acidic residues" evidence="6">
    <location>
        <begin position="193"/>
        <end position="203"/>
    </location>
</feature>
<dbReference type="CDD" id="cd06171">
    <property type="entry name" value="Sigma70_r4"/>
    <property type="match status" value="1"/>
</dbReference>
<gene>
    <name evidence="9" type="ORF">NUH29_14070</name>
</gene>
<dbReference type="PANTHER" id="PTHR43133">
    <property type="entry name" value="RNA POLYMERASE ECF-TYPE SIGMA FACTO"/>
    <property type="match status" value="1"/>
</dbReference>
<evidence type="ECO:0000256" key="3">
    <source>
        <dbReference type="ARBA" id="ARBA00023082"/>
    </source>
</evidence>
<keyword evidence="3" id="KW-0731">Sigma factor</keyword>
<dbReference type="InterPro" id="IPR007627">
    <property type="entry name" value="RNA_pol_sigma70_r2"/>
</dbReference>
<proteinExistence type="inferred from homology"/>
<evidence type="ECO:0000256" key="2">
    <source>
        <dbReference type="ARBA" id="ARBA00023015"/>
    </source>
</evidence>
<comment type="similarity">
    <text evidence="1">Belongs to the sigma-70 factor family. ECF subfamily.</text>
</comment>
<name>A0ABT1ZIY2_9MICO</name>